<feature type="region of interest" description="Disordered" evidence="1">
    <location>
        <begin position="1"/>
        <end position="36"/>
    </location>
</feature>
<name>A0AAG5DN14_ANOAO</name>
<evidence type="ECO:0000313" key="2">
    <source>
        <dbReference type="EnsemblMetazoa" id="ENSAATROPP012682"/>
    </source>
</evidence>
<keyword evidence="3" id="KW-1185">Reference proteome</keyword>
<accession>A0AAG5DN14</accession>
<proteinExistence type="predicted"/>
<evidence type="ECO:0000313" key="3">
    <source>
        <dbReference type="Proteomes" id="UP000075880"/>
    </source>
</evidence>
<dbReference type="AlphaFoldDB" id="A0AAG5DN14"/>
<protein>
    <submittedName>
        <fullName evidence="2">Uncharacterized protein</fullName>
    </submittedName>
</protein>
<dbReference type="Proteomes" id="UP000075880">
    <property type="component" value="Unassembled WGS sequence"/>
</dbReference>
<reference evidence="2" key="1">
    <citation type="submission" date="2024-04" db="UniProtKB">
        <authorList>
            <consortium name="EnsemblMetazoa"/>
        </authorList>
    </citation>
    <scope>IDENTIFICATION</scope>
    <source>
        <strain evidence="2">EBRO</strain>
    </source>
</reference>
<sequence length="116" mass="13121">MPNVQSNQSQHHLPVGQHPLNVSKAPAASHNSAELFDRPTTMRKLLPMYALATDSETKGAPTAMMERSLIAPTWTYVDFYVELVGKWYATQKTSTYILNDELCRQIKSATDRVVRR</sequence>
<dbReference type="EnsemblMetazoa" id="ENSAATROPT013922">
    <property type="protein sequence ID" value="ENSAATROPP012682"/>
    <property type="gene ID" value="ENSAATROPG011297"/>
</dbReference>
<organism evidence="2 3">
    <name type="scientific">Anopheles atroparvus</name>
    <name type="common">European mosquito</name>
    <dbReference type="NCBI Taxonomy" id="41427"/>
    <lineage>
        <taxon>Eukaryota</taxon>
        <taxon>Metazoa</taxon>
        <taxon>Ecdysozoa</taxon>
        <taxon>Arthropoda</taxon>
        <taxon>Hexapoda</taxon>
        <taxon>Insecta</taxon>
        <taxon>Pterygota</taxon>
        <taxon>Neoptera</taxon>
        <taxon>Endopterygota</taxon>
        <taxon>Diptera</taxon>
        <taxon>Nematocera</taxon>
        <taxon>Culicoidea</taxon>
        <taxon>Culicidae</taxon>
        <taxon>Anophelinae</taxon>
        <taxon>Anopheles</taxon>
    </lineage>
</organism>
<feature type="compositionally biased region" description="Polar residues" evidence="1">
    <location>
        <begin position="1"/>
        <end position="11"/>
    </location>
</feature>
<evidence type="ECO:0000256" key="1">
    <source>
        <dbReference type="SAM" id="MobiDB-lite"/>
    </source>
</evidence>